<dbReference type="KEGG" id="char:116220987"/>
<dbReference type="Proteomes" id="UP000515152">
    <property type="component" value="Chromosome 7"/>
</dbReference>
<evidence type="ECO:0000256" key="2">
    <source>
        <dbReference type="ARBA" id="ARBA00022490"/>
    </source>
</evidence>
<accession>A0A6P8FRN2</accession>
<gene>
    <name evidence="7" type="primary">c7h9orf116</name>
</gene>
<evidence type="ECO:0000313" key="7">
    <source>
        <dbReference type="RefSeq" id="XP_031425787.1"/>
    </source>
</evidence>
<protein>
    <submittedName>
        <fullName evidence="7">UPF0691 protein C9orf116 homolog</fullName>
    </submittedName>
</protein>
<dbReference type="AlphaFoldDB" id="A0A6P8FRN2"/>
<keyword evidence="3" id="KW-0206">Cytoskeleton</keyword>
<name>A0A6P8FRN2_CLUHA</name>
<dbReference type="RefSeq" id="XP_031425787.1">
    <property type="nucleotide sequence ID" value="XM_031569927.2"/>
</dbReference>
<dbReference type="GO" id="GO:0005879">
    <property type="term" value="C:axonemal microtubule"/>
    <property type="evidence" value="ECO:0007669"/>
    <property type="project" value="InterPro"/>
</dbReference>
<dbReference type="OrthoDB" id="546383at2759"/>
<evidence type="ECO:0000256" key="4">
    <source>
        <dbReference type="ARBA" id="ARBA00023273"/>
    </source>
</evidence>
<dbReference type="Pfam" id="PF14892">
    <property type="entry name" value="PIRC1_2"/>
    <property type="match status" value="1"/>
</dbReference>
<dbReference type="GeneID" id="116220987"/>
<evidence type="ECO:0000256" key="3">
    <source>
        <dbReference type="ARBA" id="ARBA00023212"/>
    </source>
</evidence>
<sequence length="118" mass="13626">MDKEDVPLKTNDVYKIDKNIPKRFNNPDCFEGYSKRVGHPLYQTTNQTYGSKKPTVHEMPVTFKGSYRKFSEHLLKSGMPRDNGFNTSLEKNIISQPSIIAMHERPRPYYLSLDDGGE</sequence>
<organism evidence="6 7">
    <name type="scientific">Clupea harengus</name>
    <name type="common">Atlantic herring</name>
    <dbReference type="NCBI Taxonomy" id="7950"/>
    <lineage>
        <taxon>Eukaryota</taxon>
        <taxon>Metazoa</taxon>
        <taxon>Chordata</taxon>
        <taxon>Craniata</taxon>
        <taxon>Vertebrata</taxon>
        <taxon>Euteleostomi</taxon>
        <taxon>Actinopterygii</taxon>
        <taxon>Neopterygii</taxon>
        <taxon>Teleostei</taxon>
        <taxon>Clupei</taxon>
        <taxon>Clupeiformes</taxon>
        <taxon>Clupeoidei</taxon>
        <taxon>Clupeidae</taxon>
        <taxon>Clupea</taxon>
    </lineage>
</organism>
<dbReference type="GO" id="GO:0035082">
    <property type="term" value="P:axoneme assembly"/>
    <property type="evidence" value="ECO:0007669"/>
    <property type="project" value="InterPro"/>
</dbReference>
<proteinExistence type="inferred from homology"/>
<keyword evidence="2" id="KW-0963">Cytoplasm</keyword>
<dbReference type="PANTHER" id="PTHR20899">
    <property type="entry name" value="PIERCE HOMOLOG"/>
    <property type="match status" value="1"/>
</dbReference>
<dbReference type="InterPro" id="IPR026507">
    <property type="entry name" value="PIRC1/2"/>
</dbReference>
<dbReference type="CTD" id="138162"/>
<evidence type="ECO:0000256" key="5">
    <source>
        <dbReference type="ARBA" id="ARBA00038014"/>
    </source>
</evidence>
<evidence type="ECO:0000256" key="1">
    <source>
        <dbReference type="ARBA" id="ARBA00004430"/>
    </source>
</evidence>
<comment type="similarity">
    <text evidence="5">Belongs to the PIERCE1 family.</text>
</comment>
<keyword evidence="4" id="KW-0966">Cell projection</keyword>
<dbReference type="PANTHER" id="PTHR20899:SF1">
    <property type="entry name" value="PIERCER OF MICROTUBULE WALL 1 PROTEIN"/>
    <property type="match status" value="1"/>
</dbReference>
<reference evidence="7" key="1">
    <citation type="submission" date="2025-08" db="UniProtKB">
        <authorList>
            <consortium name="RefSeq"/>
        </authorList>
    </citation>
    <scope>IDENTIFICATION</scope>
</reference>
<evidence type="ECO:0000313" key="6">
    <source>
        <dbReference type="Proteomes" id="UP000515152"/>
    </source>
</evidence>
<comment type="subcellular location">
    <subcellularLocation>
        <location evidence="1">Cytoplasm</location>
        <location evidence="1">Cytoskeleton</location>
        <location evidence="1">Cilium axoneme</location>
    </subcellularLocation>
</comment>
<keyword evidence="6" id="KW-1185">Reference proteome</keyword>